<sequence length="90" mass="9743">MQFSSILSTILAAAASVNAAYPPTRVQAERLGLLEERQNDCSTVCPDNNRYACSCEVGYLICGSYGKVPCESAVAISPRQMEQMDGLKLH</sequence>
<name>A0A139GUR1_9PEZI</name>
<accession>A0A139GUR1</accession>
<keyword evidence="1" id="KW-0732">Signal</keyword>
<comment type="caution">
    <text evidence="2">The sequence shown here is derived from an EMBL/GenBank/DDBJ whole genome shotgun (WGS) entry which is preliminary data.</text>
</comment>
<dbReference type="EMBL" id="LFZN01000358">
    <property type="protein sequence ID" value="KXS93933.1"/>
    <property type="molecule type" value="Genomic_DNA"/>
</dbReference>
<organism evidence="2 3">
    <name type="scientific">Pseudocercospora eumusae</name>
    <dbReference type="NCBI Taxonomy" id="321146"/>
    <lineage>
        <taxon>Eukaryota</taxon>
        <taxon>Fungi</taxon>
        <taxon>Dikarya</taxon>
        <taxon>Ascomycota</taxon>
        <taxon>Pezizomycotina</taxon>
        <taxon>Dothideomycetes</taxon>
        <taxon>Dothideomycetidae</taxon>
        <taxon>Mycosphaerellales</taxon>
        <taxon>Mycosphaerellaceae</taxon>
        <taxon>Pseudocercospora</taxon>
    </lineage>
</organism>
<feature type="signal peptide" evidence="1">
    <location>
        <begin position="1"/>
        <end position="19"/>
    </location>
</feature>
<evidence type="ECO:0000313" key="3">
    <source>
        <dbReference type="Proteomes" id="UP000070133"/>
    </source>
</evidence>
<keyword evidence="3" id="KW-1185">Reference proteome</keyword>
<reference evidence="2 3" key="1">
    <citation type="submission" date="2015-07" db="EMBL/GenBank/DDBJ databases">
        <title>Comparative genomics of the Sigatoka disease complex on banana suggests a link between parallel evolutionary changes in Pseudocercospora fijiensis and Pseudocercospora eumusae and increased virulence on the banana host.</title>
        <authorList>
            <person name="Chang T.-C."/>
            <person name="Salvucci A."/>
            <person name="Crous P.W."/>
            <person name="Stergiopoulos I."/>
        </authorList>
    </citation>
    <scope>NUCLEOTIDE SEQUENCE [LARGE SCALE GENOMIC DNA]</scope>
    <source>
        <strain evidence="2 3">CBS 114824</strain>
    </source>
</reference>
<proteinExistence type="predicted"/>
<dbReference type="OrthoDB" id="10348052at2759"/>
<dbReference type="Proteomes" id="UP000070133">
    <property type="component" value="Unassembled WGS sequence"/>
</dbReference>
<protein>
    <recommendedName>
        <fullName evidence="4">EGF-like domain-containing protein</fullName>
    </recommendedName>
</protein>
<evidence type="ECO:0008006" key="4">
    <source>
        <dbReference type="Google" id="ProtNLM"/>
    </source>
</evidence>
<evidence type="ECO:0000313" key="2">
    <source>
        <dbReference type="EMBL" id="KXS93933.1"/>
    </source>
</evidence>
<gene>
    <name evidence="2" type="ORF">AC578_7081</name>
</gene>
<evidence type="ECO:0000256" key="1">
    <source>
        <dbReference type="SAM" id="SignalP"/>
    </source>
</evidence>
<dbReference type="AlphaFoldDB" id="A0A139GUR1"/>
<feature type="chain" id="PRO_5007806085" description="EGF-like domain-containing protein" evidence="1">
    <location>
        <begin position="20"/>
        <end position="90"/>
    </location>
</feature>